<keyword evidence="2 6" id="KW-0132">Cell division</keyword>
<dbReference type="Pfam" id="PF03775">
    <property type="entry name" value="MinC_C"/>
    <property type="match status" value="1"/>
</dbReference>
<dbReference type="InterPro" id="IPR007874">
    <property type="entry name" value="MinC_N"/>
</dbReference>
<evidence type="ECO:0000256" key="2">
    <source>
        <dbReference type="ARBA" id="ARBA00022618"/>
    </source>
</evidence>
<sequence length="239" mass="25635">MALDIATMNDNALKTQAFKLKGRLYTLTVLSLLSCETELFAEQLSEVVAKAPNLFKHTPVILDCSQLNDMNLDLNAICQCARENGLVPVAVQGGDPMLETIAQLQGLAVMNASSSHDKPIMNEPVSSKSNKAPQIVNKMITVPVRSGQQMVCKGDLVITAAVSNGAELLADGNIHVYGALRGRALAGINGNKNARIFCQSLEAELVSIAGFYRLSDAIKPIAGPCQIYLQDDQIQIEPV</sequence>
<comment type="caution">
    <text evidence="9">The sequence shown here is derived from an EMBL/GenBank/DDBJ whole genome shotgun (WGS) entry which is preliminary data.</text>
</comment>
<feature type="domain" description="Septum formation inhibitor MinC C-terminal" evidence="7">
    <location>
        <begin position="140"/>
        <end position="237"/>
    </location>
</feature>
<gene>
    <name evidence="6 9" type="primary">minC</name>
    <name evidence="9" type="ORF">GCM10007966_01250</name>
</gene>
<keyword evidence="3 6" id="KW-0717">Septation</keyword>
<dbReference type="GO" id="GO:0000902">
    <property type="term" value="P:cell morphogenesis"/>
    <property type="evidence" value="ECO:0007669"/>
    <property type="project" value="InterPro"/>
</dbReference>
<dbReference type="Gene3D" id="3.30.70.260">
    <property type="match status" value="1"/>
</dbReference>
<name>A0A917JM09_9GAMM</name>
<dbReference type="NCBIfam" id="TIGR01222">
    <property type="entry name" value="minC"/>
    <property type="match status" value="1"/>
</dbReference>
<reference evidence="9" key="1">
    <citation type="journal article" date="2014" name="Int. J. Syst. Evol. Microbiol.">
        <title>Complete genome sequence of Corynebacterium casei LMG S-19264T (=DSM 44701T), isolated from a smear-ripened cheese.</title>
        <authorList>
            <consortium name="US DOE Joint Genome Institute (JGI-PGF)"/>
            <person name="Walter F."/>
            <person name="Albersmeier A."/>
            <person name="Kalinowski J."/>
            <person name="Ruckert C."/>
        </authorList>
    </citation>
    <scope>NUCLEOTIDE SEQUENCE</scope>
    <source>
        <strain evidence="9">JCM 13919</strain>
    </source>
</reference>
<dbReference type="Pfam" id="PF05209">
    <property type="entry name" value="MinC_N"/>
    <property type="match status" value="1"/>
</dbReference>
<dbReference type="GO" id="GO:0051302">
    <property type="term" value="P:regulation of cell division"/>
    <property type="evidence" value="ECO:0007669"/>
    <property type="project" value="InterPro"/>
</dbReference>
<dbReference type="PANTHER" id="PTHR34108">
    <property type="entry name" value="SEPTUM SITE-DETERMINING PROTEIN MINC"/>
    <property type="match status" value="1"/>
</dbReference>
<evidence type="ECO:0000256" key="3">
    <source>
        <dbReference type="ARBA" id="ARBA00023210"/>
    </source>
</evidence>
<protein>
    <recommendedName>
        <fullName evidence="6">Probable septum site-determining protein MinC</fullName>
    </recommendedName>
</protein>
<feature type="domain" description="Septum formation inhibitor MinC N-terminal" evidence="8">
    <location>
        <begin position="18"/>
        <end position="88"/>
    </location>
</feature>
<dbReference type="Gene3D" id="2.160.20.70">
    <property type="match status" value="1"/>
</dbReference>
<dbReference type="InterPro" id="IPR016098">
    <property type="entry name" value="CAP/MinC_C"/>
</dbReference>
<comment type="similarity">
    <text evidence="1 6">Belongs to the MinC family.</text>
</comment>
<dbReference type="HAMAP" id="MF_00267">
    <property type="entry name" value="MinC"/>
    <property type="match status" value="1"/>
</dbReference>
<evidence type="ECO:0000259" key="7">
    <source>
        <dbReference type="Pfam" id="PF03775"/>
    </source>
</evidence>
<keyword evidence="10" id="KW-1185">Reference proteome</keyword>
<dbReference type="InterPro" id="IPR036145">
    <property type="entry name" value="MinC_C_sf"/>
</dbReference>
<comment type="function">
    <text evidence="5 6">Cell division inhibitor that blocks the formation of polar Z ring septums. Rapidly oscillates between the poles of the cell to destabilize FtsZ filaments that have formed before they mature into polar Z rings. Prevents FtsZ polymerization.</text>
</comment>
<accession>A0A917JM09</accession>
<comment type="subunit">
    <text evidence="6">Interacts with MinD and FtsZ.</text>
</comment>
<keyword evidence="4 6" id="KW-0131">Cell cycle</keyword>
<dbReference type="PANTHER" id="PTHR34108:SF1">
    <property type="entry name" value="SEPTUM SITE-DETERMINING PROTEIN MINC"/>
    <property type="match status" value="1"/>
</dbReference>
<evidence type="ECO:0000256" key="4">
    <source>
        <dbReference type="ARBA" id="ARBA00023306"/>
    </source>
</evidence>
<organism evidence="9 10">
    <name type="scientific">Legionella impletisoli</name>
    <dbReference type="NCBI Taxonomy" id="343510"/>
    <lineage>
        <taxon>Bacteria</taxon>
        <taxon>Pseudomonadati</taxon>
        <taxon>Pseudomonadota</taxon>
        <taxon>Gammaproteobacteria</taxon>
        <taxon>Legionellales</taxon>
        <taxon>Legionellaceae</taxon>
        <taxon>Legionella</taxon>
    </lineage>
</organism>
<evidence type="ECO:0000256" key="1">
    <source>
        <dbReference type="ARBA" id="ARBA00006291"/>
    </source>
</evidence>
<dbReference type="InterPro" id="IPR005526">
    <property type="entry name" value="Septum_form_inhib_MinC_C"/>
</dbReference>
<evidence type="ECO:0000256" key="5">
    <source>
        <dbReference type="ARBA" id="ARBA00025606"/>
    </source>
</evidence>
<dbReference type="SUPFAM" id="SSF63848">
    <property type="entry name" value="Cell-division inhibitor MinC, C-terminal domain"/>
    <property type="match status" value="1"/>
</dbReference>
<reference evidence="9" key="2">
    <citation type="submission" date="2020-09" db="EMBL/GenBank/DDBJ databases">
        <authorList>
            <person name="Sun Q."/>
            <person name="Ohkuma M."/>
        </authorList>
    </citation>
    <scope>NUCLEOTIDE SEQUENCE</scope>
    <source>
        <strain evidence="9">JCM 13919</strain>
    </source>
</reference>
<dbReference type="AlphaFoldDB" id="A0A917JM09"/>
<proteinExistence type="inferred from homology"/>
<evidence type="ECO:0000313" key="10">
    <source>
        <dbReference type="Proteomes" id="UP000630149"/>
    </source>
</evidence>
<dbReference type="GO" id="GO:0000917">
    <property type="term" value="P:division septum assembly"/>
    <property type="evidence" value="ECO:0007669"/>
    <property type="project" value="UniProtKB-KW"/>
</dbReference>
<dbReference type="EMBL" id="BMOB01000001">
    <property type="protein sequence ID" value="GGI76164.1"/>
    <property type="molecule type" value="Genomic_DNA"/>
</dbReference>
<evidence type="ECO:0000259" key="8">
    <source>
        <dbReference type="Pfam" id="PF05209"/>
    </source>
</evidence>
<dbReference type="GO" id="GO:1901891">
    <property type="term" value="P:regulation of cell septum assembly"/>
    <property type="evidence" value="ECO:0007669"/>
    <property type="project" value="InterPro"/>
</dbReference>
<evidence type="ECO:0000313" key="9">
    <source>
        <dbReference type="EMBL" id="GGI76164.1"/>
    </source>
</evidence>
<dbReference type="Proteomes" id="UP000630149">
    <property type="component" value="Unassembled WGS sequence"/>
</dbReference>
<dbReference type="InterPro" id="IPR013033">
    <property type="entry name" value="MinC"/>
</dbReference>
<evidence type="ECO:0000256" key="6">
    <source>
        <dbReference type="HAMAP-Rule" id="MF_00267"/>
    </source>
</evidence>